<name>A0A0V0R5Y5_PSEPJ</name>
<protein>
    <submittedName>
        <fullName evidence="2">Uncharacterized protein</fullName>
    </submittedName>
</protein>
<comment type="caution">
    <text evidence="2">The sequence shown here is derived from an EMBL/GenBank/DDBJ whole genome shotgun (WGS) entry which is preliminary data.</text>
</comment>
<accession>A0A0V0R5Y5</accession>
<evidence type="ECO:0000256" key="1">
    <source>
        <dbReference type="SAM" id="Coils"/>
    </source>
</evidence>
<sequence length="952" mass="113064">MIQNENQNLNQEELNDCVILHRDNSLSQGKIIRNQLEILEVKNIYKNFFFQMKQGEIVKNEILGFEEIVSVKKIHENQHILEKYTNFQDLKKNEQSQIFLGGEKDLNELQNLQNSKKFIVKEFLDQIQVDQSGIIQFLRENQCFRIEKNSDISSTKEQDKILLLYSSIVLEQSIIVQVSLEDGKVQIQEIQQEGQEFGFLNLNQETLYYGKEEKNNFNIGREQIVVKILDLSRKKCKIVEFYVEDIYEEGILIDCAFYLNEWIILGIHDQLHFWNLDLARIIISDKQINDKQKLIKNQFIEKLDYQIEKIFGLNDYCYIGFSYYQQNYVNIAQLIFSQEKFILKEKIERNNFYGGNLIENVQIQINHVQYQLNFLQSQNQENLLLILVNNDQVENEIRVNQVGFNFSFFEVFENQFLGEKGRNFERFQYNLIFLGQDQQESLFFLELVQEFGLFFQKKSYLMKILNNQIIQIEQKQENFCQNLKVGFLAFQEIEKEQDLWLEQLQKNLGFQRLQAFAFQVQENQNQSFNQVQNIKQSYCILNFGVLGENFVQISEQQIQFFRNSNENREKKNLNSNIGLLSNQPIMNKHYKLEFDYLVYQFFVVDEKIENGCLGAYCVFKQVTDLSDNNDSSLKTQEKQQSEIMFFKLGHVNLEFILYDFNQKILGKNVKEEDIKEYENEYKFQEKYQNEQQNLKINDCIIGIFRLDFYIDQIKYVKNGFLTCIGNNDKLKILQICKKIVNQEQNISLFIVGEIYIENEEFLEFKNEIPPYELDTVEFMQQLKIKSFIKDYQIKQLGGFESNIMSFLNFQMVVLTDDNGLNWYQVGQKKEGQIMINLLSSLKNEVQFDGFIGQIDKSQVYLQKDKRQIFRCQLNQKEELKGNINIEIQVNQVYNGTVEVLDVADSFEFQQNCRNFSVKGEKLDNNFKLILDKVGMLSILEQKEQNLVQQTYL</sequence>
<dbReference type="Proteomes" id="UP000054937">
    <property type="component" value="Unassembled WGS sequence"/>
</dbReference>
<dbReference type="InParanoid" id="A0A0V0R5Y5"/>
<reference evidence="2 3" key="1">
    <citation type="journal article" date="2015" name="Sci. Rep.">
        <title>Genome of the facultative scuticociliatosis pathogen Pseudocohnilembus persalinus provides insight into its virulence through horizontal gene transfer.</title>
        <authorList>
            <person name="Xiong J."/>
            <person name="Wang G."/>
            <person name="Cheng J."/>
            <person name="Tian M."/>
            <person name="Pan X."/>
            <person name="Warren A."/>
            <person name="Jiang C."/>
            <person name="Yuan D."/>
            <person name="Miao W."/>
        </authorList>
    </citation>
    <scope>NUCLEOTIDE SEQUENCE [LARGE SCALE GENOMIC DNA]</scope>
    <source>
        <strain evidence="2">36N120E</strain>
    </source>
</reference>
<evidence type="ECO:0000313" key="2">
    <source>
        <dbReference type="EMBL" id="KRX09881.1"/>
    </source>
</evidence>
<dbReference type="OMA" id="HENQHIL"/>
<feature type="coiled-coil region" evidence="1">
    <location>
        <begin position="667"/>
        <end position="694"/>
    </location>
</feature>
<proteinExistence type="predicted"/>
<dbReference type="AlphaFoldDB" id="A0A0V0R5Y5"/>
<keyword evidence="3" id="KW-1185">Reference proteome</keyword>
<dbReference type="OrthoDB" id="10687674at2759"/>
<organism evidence="2 3">
    <name type="scientific">Pseudocohnilembus persalinus</name>
    <name type="common">Ciliate</name>
    <dbReference type="NCBI Taxonomy" id="266149"/>
    <lineage>
        <taxon>Eukaryota</taxon>
        <taxon>Sar</taxon>
        <taxon>Alveolata</taxon>
        <taxon>Ciliophora</taxon>
        <taxon>Intramacronucleata</taxon>
        <taxon>Oligohymenophorea</taxon>
        <taxon>Scuticociliatia</taxon>
        <taxon>Philasterida</taxon>
        <taxon>Pseudocohnilembidae</taxon>
        <taxon>Pseudocohnilembus</taxon>
    </lineage>
</organism>
<evidence type="ECO:0000313" key="3">
    <source>
        <dbReference type="Proteomes" id="UP000054937"/>
    </source>
</evidence>
<gene>
    <name evidence="2" type="ORF">PPERSA_05273</name>
</gene>
<keyword evidence="1" id="KW-0175">Coiled coil</keyword>
<dbReference type="EMBL" id="LDAU01000042">
    <property type="protein sequence ID" value="KRX09881.1"/>
    <property type="molecule type" value="Genomic_DNA"/>
</dbReference>